<evidence type="ECO:0000256" key="5">
    <source>
        <dbReference type="ARBA" id="ARBA00023014"/>
    </source>
</evidence>
<dbReference type="GO" id="GO:0046872">
    <property type="term" value="F:metal ion binding"/>
    <property type="evidence" value="ECO:0007669"/>
    <property type="project" value="UniProtKB-KW"/>
</dbReference>
<dbReference type="InterPro" id="IPR004646">
    <property type="entry name" value="Fe-S_hydro-lyase_TtdA-typ_cat"/>
</dbReference>
<keyword evidence="4" id="KW-0408">Iron</keyword>
<comment type="caution">
    <text evidence="8">The sequence shown here is derived from an EMBL/GenBank/DDBJ whole genome shotgun (WGS) entry which is preliminary data.</text>
</comment>
<gene>
    <name evidence="8" type="ORF">ENR59_03580</name>
</gene>
<reference evidence="8" key="1">
    <citation type="journal article" date="2020" name="mSystems">
        <title>Genome- and Community-Level Interaction Insights into Carbon Utilization and Element Cycling Functions of Hydrothermarchaeota in Hydrothermal Sediment.</title>
        <authorList>
            <person name="Zhou Z."/>
            <person name="Liu Y."/>
            <person name="Xu W."/>
            <person name="Pan J."/>
            <person name="Luo Z.H."/>
            <person name="Li M."/>
        </authorList>
    </citation>
    <scope>NUCLEOTIDE SEQUENCE [LARGE SCALE GENOMIC DNA]</scope>
    <source>
        <strain evidence="8">SpSt-413</strain>
    </source>
</reference>
<evidence type="ECO:0000259" key="7">
    <source>
        <dbReference type="Pfam" id="PF05681"/>
    </source>
</evidence>
<protein>
    <submittedName>
        <fullName evidence="8">Fumarate hydratase</fullName>
        <ecNumber evidence="8">4.2.1.2</ecNumber>
    </submittedName>
</protein>
<keyword evidence="3" id="KW-0479">Metal-binding</keyword>
<dbReference type="PANTHER" id="PTHR30389:SF17">
    <property type="entry name" value="L(+)-TARTRATE DEHYDRATASE SUBUNIT ALPHA-RELATED"/>
    <property type="match status" value="1"/>
</dbReference>
<sequence>MRVISSQRVADAVALLCVEASRNLPPDVLRAFLSRRAGESPAGKDAFRQLLDNAELSASLGLPLCQDCGLAVVFVRIGQEVRVEGGSLRDAIALGVVRGYREGFLRKAACDPLTRIGLGDNSPATVHFEVVEGDALELTLAIEDASADYSRAEVLPAGSGAAQVREYVVRRVADACRGVCAPVLVGVGLGGSFEQAALNSKRALLRPLDRPNPDPGLTELERDLEAAINRLGVGPLGLGGATTCLGVNALAAPCRQDSLPLGVSIQCHSARRASRSL</sequence>
<dbReference type="InterPro" id="IPR051208">
    <property type="entry name" value="Class-I_Fumarase/Tartrate_DH"/>
</dbReference>
<keyword evidence="6 8" id="KW-0456">Lyase</keyword>
<dbReference type="GO" id="GO:0051539">
    <property type="term" value="F:4 iron, 4 sulfur cluster binding"/>
    <property type="evidence" value="ECO:0007669"/>
    <property type="project" value="UniProtKB-KW"/>
</dbReference>
<dbReference type="AlphaFoldDB" id="A0A7C4AGC0"/>
<evidence type="ECO:0000256" key="3">
    <source>
        <dbReference type="ARBA" id="ARBA00022723"/>
    </source>
</evidence>
<evidence type="ECO:0000256" key="6">
    <source>
        <dbReference type="ARBA" id="ARBA00023239"/>
    </source>
</evidence>
<organism evidence="8">
    <name type="scientific">Fundidesulfovibrio putealis</name>
    <dbReference type="NCBI Taxonomy" id="270496"/>
    <lineage>
        <taxon>Bacteria</taxon>
        <taxon>Pseudomonadati</taxon>
        <taxon>Thermodesulfobacteriota</taxon>
        <taxon>Desulfovibrionia</taxon>
        <taxon>Desulfovibrionales</taxon>
        <taxon>Desulfovibrionaceae</taxon>
        <taxon>Fundidesulfovibrio</taxon>
    </lineage>
</organism>
<dbReference type="GO" id="GO:0004333">
    <property type="term" value="F:fumarate hydratase activity"/>
    <property type="evidence" value="ECO:0007669"/>
    <property type="project" value="UniProtKB-EC"/>
</dbReference>
<dbReference type="PANTHER" id="PTHR30389">
    <property type="entry name" value="FUMARATE HYDRATASE-RELATED"/>
    <property type="match status" value="1"/>
</dbReference>
<feature type="domain" description="Fe-S hydro-lyase tartrate dehydratase alpha-type catalytic" evidence="7">
    <location>
        <begin position="11"/>
        <end position="274"/>
    </location>
</feature>
<evidence type="ECO:0000256" key="4">
    <source>
        <dbReference type="ARBA" id="ARBA00023004"/>
    </source>
</evidence>
<name>A0A7C4AGC0_9BACT</name>
<dbReference type="EC" id="4.2.1.2" evidence="8"/>
<comment type="similarity">
    <text evidence="1">Belongs to the class-I fumarase family.</text>
</comment>
<evidence type="ECO:0000256" key="1">
    <source>
        <dbReference type="ARBA" id="ARBA00008876"/>
    </source>
</evidence>
<proteinExistence type="inferred from homology"/>
<dbReference type="NCBIfam" id="TIGR00722">
    <property type="entry name" value="ttdA_fumA_fumB"/>
    <property type="match status" value="1"/>
</dbReference>
<evidence type="ECO:0000256" key="2">
    <source>
        <dbReference type="ARBA" id="ARBA00022485"/>
    </source>
</evidence>
<dbReference type="Pfam" id="PF05681">
    <property type="entry name" value="Fumerase"/>
    <property type="match status" value="1"/>
</dbReference>
<accession>A0A7C4AGC0</accession>
<keyword evidence="5" id="KW-0411">Iron-sulfur</keyword>
<dbReference type="EMBL" id="DSRP01000249">
    <property type="protein sequence ID" value="HGG92014.1"/>
    <property type="molecule type" value="Genomic_DNA"/>
</dbReference>
<evidence type="ECO:0000313" key="8">
    <source>
        <dbReference type="EMBL" id="HGG92014.1"/>
    </source>
</evidence>
<keyword evidence="2" id="KW-0004">4Fe-4S</keyword>